<keyword evidence="1" id="KW-0812">Transmembrane</keyword>
<dbReference type="EMBL" id="VDCV01000019">
    <property type="protein sequence ID" value="KAB5512784.1"/>
    <property type="molecule type" value="Genomic_DNA"/>
</dbReference>
<sequence length="223" mass="24925">MIVENREASLPSLPSSFDLNRGSYRGLELYKSLNMEIYRMESIIQGKEGIMETLITLVLEGIELLLQIWNESNPEKRSTKKPAEERETLYCGQLEYLRLPPRPFHISSLLFLLLILVSGGHSFLFVVLVASEAARVLGYVLIATREPSEAEHFAEWASFNGFYAELFSLHSIKNLFVREVKADGGGAEGSNDGDDNRDTDLTAVNAFITRVVLVVALQVEAAE</sequence>
<evidence type="ECO:0000256" key="1">
    <source>
        <dbReference type="SAM" id="Phobius"/>
    </source>
</evidence>
<evidence type="ECO:0000313" key="3">
    <source>
        <dbReference type="Proteomes" id="UP000326939"/>
    </source>
</evidence>
<protein>
    <submittedName>
        <fullName evidence="2">Uncharacterized protein</fullName>
    </submittedName>
</protein>
<keyword evidence="3" id="KW-1185">Reference proteome</keyword>
<organism evidence="2 3">
    <name type="scientific">Salix brachista</name>
    <dbReference type="NCBI Taxonomy" id="2182728"/>
    <lineage>
        <taxon>Eukaryota</taxon>
        <taxon>Viridiplantae</taxon>
        <taxon>Streptophyta</taxon>
        <taxon>Embryophyta</taxon>
        <taxon>Tracheophyta</taxon>
        <taxon>Spermatophyta</taxon>
        <taxon>Magnoliopsida</taxon>
        <taxon>eudicotyledons</taxon>
        <taxon>Gunneridae</taxon>
        <taxon>Pentapetalae</taxon>
        <taxon>rosids</taxon>
        <taxon>fabids</taxon>
        <taxon>Malpighiales</taxon>
        <taxon>Salicaceae</taxon>
        <taxon>Saliceae</taxon>
        <taxon>Salix</taxon>
    </lineage>
</organism>
<proteinExistence type="predicted"/>
<name>A0A5N5J4D7_9ROSI</name>
<feature type="transmembrane region" description="Helical" evidence="1">
    <location>
        <begin position="104"/>
        <end position="130"/>
    </location>
</feature>
<keyword evidence="1" id="KW-0472">Membrane</keyword>
<reference evidence="3" key="1">
    <citation type="journal article" date="2019" name="Gigascience">
        <title>De novo genome assembly of the endangered Acer yangbiense, a plant species with extremely small populations endemic to Yunnan Province, China.</title>
        <authorList>
            <person name="Yang J."/>
            <person name="Wariss H.M."/>
            <person name="Tao L."/>
            <person name="Zhang R."/>
            <person name="Yun Q."/>
            <person name="Hollingsworth P."/>
            <person name="Dao Z."/>
            <person name="Luo G."/>
            <person name="Guo H."/>
            <person name="Ma Y."/>
            <person name="Sun W."/>
        </authorList>
    </citation>
    <scope>NUCLEOTIDE SEQUENCE [LARGE SCALE GENOMIC DNA]</scope>
    <source>
        <strain evidence="3">cv. br00</strain>
    </source>
</reference>
<dbReference type="AlphaFoldDB" id="A0A5N5J4D7"/>
<comment type="caution">
    <text evidence="2">The sequence shown here is derived from an EMBL/GenBank/DDBJ whole genome shotgun (WGS) entry which is preliminary data.</text>
</comment>
<gene>
    <name evidence="2" type="ORF">DKX38_029812</name>
</gene>
<accession>A0A5N5J4D7</accession>
<dbReference type="Proteomes" id="UP000326939">
    <property type="component" value="Chromosome 19"/>
</dbReference>
<evidence type="ECO:0000313" key="2">
    <source>
        <dbReference type="EMBL" id="KAB5512784.1"/>
    </source>
</evidence>
<keyword evidence="1" id="KW-1133">Transmembrane helix</keyword>